<evidence type="ECO:0000256" key="1">
    <source>
        <dbReference type="SAM" id="MobiDB-lite"/>
    </source>
</evidence>
<dbReference type="EMBL" id="CM029038">
    <property type="protein sequence ID" value="KAG2649092.1"/>
    <property type="molecule type" value="Genomic_DNA"/>
</dbReference>
<dbReference type="Proteomes" id="UP000823388">
    <property type="component" value="Chromosome 1N"/>
</dbReference>
<keyword evidence="3" id="KW-1185">Reference proteome</keyword>
<gene>
    <name evidence="2" type="ORF">PVAP13_1NG128920</name>
</gene>
<evidence type="ECO:0000313" key="3">
    <source>
        <dbReference type="Proteomes" id="UP000823388"/>
    </source>
</evidence>
<feature type="region of interest" description="Disordered" evidence="1">
    <location>
        <begin position="152"/>
        <end position="197"/>
    </location>
</feature>
<feature type="region of interest" description="Disordered" evidence="1">
    <location>
        <begin position="34"/>
        <end position="71"/>
    </location>
</feature>
<name>A0A8T0WJH8_PANVG</name>
<evidence type="ECO:0000313" key="2">
    <source>
        <dbReference type="EMBL" id="KAG2649092.1"/>
    </source>
</evidence>
<sequence length="197" mass="20775">MYRVCISIAKTLISNSARKKIYLSVPHPPLVLPPPYSGQLRGRRRCRGSGRRRRRHGARPPTTPARAVAAAGPPACRLPHVAGRVRAIPRHAAARTRAAWPHWSSSRVAPTPAGAVLVGTAAPPPCARRRRGPPCALCHAVLRAAHRRPASACRRPSAQAAAQPSAAAVPQLRDPRAAGGSRGRGVRVRGRGGGGRG</sequence>
<dbReference type="AlphaFoldDB" id="A0A8T0WJH8"/>
<comment type="caution">
    <text evidence="2">The sequence shown here is derived from an EMBL/GenBank/DDBJ whole genome shotgun (WGS) entry which is preliminary data.</text>
</comment>
<protein>
    <submittedName>
        <fullName evidence="2">Uncharacterized protein</fullName>
    </submittedName>
</protein>
<organism evidence="2 3">
    <name type="scientific">Panicum virgatum</name>
    <name type="common">Blackwell switchgrass</name>
    <dbReference type="NCBI Taxonomy" id="38727"/>
    <lineage>
        <taxon>Eukaryota</taxon>
        <taxon>Viridiplantae</taxon>
        <taxon>Streptophyta</taxon>
        <taxon>Embryophyta</taxon>
        <taxon>Tracheophyta</taxon>
        <taxon>Spermatophyta</taxon>
        <taxon>Magnoliopsida</taxon>
        <taxon>Liliopsida</taxon>
        <taxon>Poales</taxon>
        <taxon>Poaceae</taxon>
        <taxon>PACMAD clade</taxon>
        <taxon>Panicoideae</taxon>
        <taxon>Panicodae</taxon>
        <taxon>Paniceae</taxon>
        <taxon>Panicinae</taxon>
        <taxon>Panicum</taxon>
        <taxon>Panicum sect. Hiantes</taxon>
    </lineage>
</organism>
<proteinExistence type="predicted"/>
<accession>A0A8T0WJH8</accession>
<reference evidence="2" key="1">
    <citation type="submission" date="2020-05" db="EMBL/GenBank/DDBJ databases">
        <title>WGS assembly of Panicum virgatum.</title>
        <authorList>
            <person name="Lovell J.T."/>
            <person name="Jenkins J."/>
            <person name="Shu S."/>
            <person name="Juenger T.E."/>
            <person name="Schmutz J."/>
        </authorList>
    </citation>
    <scope>NUCLEOTIDE SEQUENCE</scope>
    <source>
        <strain evidence="2">AP13</strain>
    </source>
</reference>
<feature type="compositionally biased region" description="Basic residues" evidence="1">
    <location>
        <begin position="41"/>
        <end position="58"/>
    </location>
</feature>
<feature type="compositionally biased region" description="Low complexity" evidence="1">
    <location>
        <begin position="152"/>
        <end position="171"/>
    </location>
</feature>